<dbReference type="GeneID" id="54298746"/>
<reference evidence="2" key="1">
    <citation type="journal article" date="2020" name="Stud. Mycol.">
        <title>101 Dothideomycetes genomes: a test case for predicting lifestyles and emergence of pathogens.</title>
        <authorList>
            <person name="Haridas S."/>
            <person name="Albert R."/>
            <person name="Binder M."/>
            <person name="Bloem J."/>
            <person name="Labutti K."/>
            <person name="Salamov A."/>
            <person name="Andreopoulos B."/>
            <person name="Baker S."/>
            <person name="Barry K."/>
            <person name="Bills G."/>
            <person name="Bluhm B."/>
            <person name="Cannon C."/>
            <person name="Castanera R."/>
            <person name="Culley D."/>
            <person name="Daum C."/>
            <person name="Ezra D."/>
            <person name="Gonzalez J."/>
            <person name="Henrissat B."/>
            <person name="Kuo A."/>
            <person name="Liang C."/>
            <person name="Lipzen A."/>
            <person name="Lutzoni F."/>
            <person name="Magnuson J."/>
            <person name="Mondo S."/>
            <person name="Nolan M."/>
            <person name="Ohm R."/>
            <person name="Pangilinan J."/>
            <person name="Park H.-J."/>
            <person name="Ramirez L."/>
            <person name="Alfaro M."/>
            <person name="Sun H."/>
            <person name="Tritt A."/>
            <person name="Yoshinaga Y."/>
            <person name="Zwiers L.-H."/>
            <person name="Turgeon B."/>
            <person name="Goodwin S."/>
            <person name="Spatafora J."/>
            <person name="Crous P."/>
            <person name="Grigoriev I."/>
        </authorList>
    </citation>
    <scope>NUCLEOTIDE SEQUENCE</scope>
    <source>
        <strain evidence="2">CBS 121167</strain>
    </source>
</reference>
<dbReference type="AlphaFoldDB" id="A0A6A6AZQ7"/>
<evidence type="ECO:0000256" key="1">
    <source>
        <dbReference type="SAM" id="Phobius"/>
    </source>
</evidence>
<name>A0A6A6AZQ7_9PEZI</name>
<keyword evidence="1" id="KW-1133">Transmembrane helix</keyword>
<protein>
    <submittedName>
        <fullName evidence="2">Uncharacterized protein</fullName>
    </submittedName>
</protein>
<feature type="transmembrane region" description="Helical" evidence="1">
    <location>
        <begin position="17"/>
        <end position="38"/>
    </location>
</feature>
<sequence>MPALAQRDLSINDEINITFGVLATILALSSVVIGIATWQHQVRSARPYQYHSDGSFEFAIRVGRSRIS</sequence>
<keyword evidence="3" id="KW-1185">Reference proteome</keyword>
<keyword evidence="1" id="KW-0472">Membrane</keyword>
<keyword evidence="1" id="KW-0812">Transmembrane</keyword>
<accession>A0A6A6AZQ7</accession>
<evidence type="ECO:0000313" key="2">
    <source>
        <dbReference type="EMBL" id="KAF2137136.1"/>
    </source>
</evidence>
<dbReference type="EMBL" id="ML995506">
    <property type="protein sequence ID" value="KAF2137136.1"/>
    <property type="molecule type" value="Genomic_DNA"/>
</dbReference>
<dbReference type="RefSeq" id="XP_033392854.1">
    <property type="nucleotide sequence ID" value="XM_033541250.1"/>
</dbReference>
<dbReference type="Proteomes" id="UP000799438">
    <property type="component" value="Unassembled WGS sequence"/>
</dbReference>
<organism evidence="2 3">
    <name type="scientific">Aplosporella prunicola CBS 121167</name>
    <dbReference type="NCBI Taxonomy" id="1176127"/>
    <lineage>
        <taxon>Eukaryota</taxon>
        <taxon>Fungi</taxon>
        <taxon>Dikarya</taxon>
        <taxon>Ascomycota</taxon>
        <taxon>Pezizomycotina</taxon>
        <taxon>Dothideomycetes</taxon>
        <taxon>Dothideomycetes incertae sedis</taxon>
        <taxon>Botryosphaeriales</taxon>
        <taxon>Aplosporellaceae</taxon>
        <taxon>Aplosporella</taxon>
    </lineage>
</organism>
<proteinExistence type="predicted"/>
<gene>
    <name evidence="2" type="ORF">K452DRAFT_291790</name>
</gene>
<evidence type="ECO:0000313" key="3">
    <source>
        <dbReference type="Proteomes" id="UP000799438"/>
    </source>
</evidence>